<dbReference type="Proteomes" id="UP000185109">
    <property type="component" value="Plasmid pRsp8C3c"/>
</dbReference>
<proteinExistence type="predicted"/>
<reference evidence="1 2" key="1">
    <citation type="submission" date="2016-09" db="EMBL/GenBank/DDBJ databases">
        <title>The complete genome sequences of Rhizobium gallicum, symbiovars gallicum and phaseoli, symbionts associated to common bean (Phaseolus vulgaris).</title>
        <authorList>
            <person name="Bustos P."/>
            <person name="Santamaria R.I."/>
            <person name="Perez-Carrascal O.M."/>
            <person name="Juarez S."/>
            <person name="Lozano L."/>
            <person name="Martinez-Flores I."/>
            <person name="Martinez-Romero E."/>
            <person name="Cevallos M."/>
            <person name="Romero D."/>
            <person name="Davila G."/>
            <person name="Gonzalez V."/>
        </authorList>
    </citation>
    <scope>NUCLEOTIDE SEQUENCE [LARGE SCALE GENOMIC DNA]</scope>
    <source>
        <strain evidence="1 2">8C-3</strain>
        <plasmid evidence="2">Plasmid prsp8c3c</plasmid>
    </source>
</reference>
<accession>A0A1L5PHA3</accession>
<geneLocation type="plasmid" evidence="2">
    <name>prsp8c3c</name>
</geneLocation>
<organism evidence="1 2">
    <name type="scientific">Rhizobium etli 8C-3</name>
    <dbReference type="NCBI Taxonomy" id="538025"/>
    <lineage>
        <taxon>Bacteria</taxon>
        <taxon>Pseudomonadati</taxon>
        <taxon>Pseudomonadota</taxon>
        <taxon>Alphaproteobacteria</taxon>
        <taxon>Hyphomicrobiales</taxon>
        <taxon>Rhizobiaceae</taxon>
        <taxon>Rhizobium/Agrobacterium group</taxon>
        <taxon>Rhizobium</taxon>
    </lineage>
</organism>
<evidence type="ECO:0000313" key="1">
    <source>
        <dbReference type="EMBL" id="APO79533.1"/>
    </source>
</evidence>
<dbReference type="AlphaFoldDB" id="A0A1L5PHA3"/>
<keyword evidence="1" id="KW-0614">Plasmid</keyword>
<name>A0A1L5PHA3_RHIET</name>
<protein>
    <submittedName>
        <fullName evidence="1">Uncharacterized protein</fullName>
    </submittedName>
</protein>
<dbReference type="EMBL" id="CP017244">
    <property type="protein sequence ID" value="APO79533.1"/>
    <property type="molecule type" value="Genomic_DNA"/>
</dbReference>
<evidence type="ECO:0000313" key="2">
    <source>
        <dbReference type="Proteomes" id="UP000185109"/>
    </source>
</evidence>
<gene>
    <name evidence="1" type="ORF">AM571_PC01802</name>
</gene>
<sequence length="56" mass="6604">MSPASGHTKIGNPVKPILSDNRLQDWRVFRISNVKHRHKKICFRFSFRLAEAENLR</sequence>